<protein>
    <submittedName>
        <fullName evidence="2">Uncharacterized protein</fullName>
    </submittedName>
</protein>
<gene>
    <name evidence="2" type="ORF">Z520_10075</name>
</gene>
<dbReference type="RefSeq" id="XP_016628172.1">
    <property type="nucleotide sequence ID" value="XM_016780569.1"/>
</dbReference>
<organism evidence="2 3">
    <name type="scientific">Fonsecaea multimorphosa CBS 102226</name>
    <dbReference type="NCBI Taxonomy" id="1442371"/>
    <lineage>
        <taxon>Eukaryota</taxon>
        <taxon>Fungi</taxon>
        <taxon>Dikarya</taxon>
        <taxon>Ascomycota</taxon>
        <taxon>Pezizomycotina</taxon>
        <taxon>Eurotiomycetes</taxon>
        <taxon>Chaetothyriomycetidae</taxon>
        <taxon>Chaetothyriales</taxon>
        <taxon>Herpotrichiellaceae</taxon>
        <taxon>Fonsecaea</taxon>
    </lineage>
</organism>
<evidence type="ECO:0000313" key="2">
    <source>
        <dbReference type="EMBL" id="KIX94049.1"/>
    </source>
</evidence>
<evidence type="ECO:0000256" key="1">
    <source>
        <dbReference type="SAM" id="MobiDB-lite"/>
    </source>
</evidence>
<accession>A0A0D2JU75</accession>
<dbReference type="VEuPathDB" id="FungiDB:Z520_10075"/>
<name>A0A0D2JU75_9EURO</name>
<dbReference type="AlphaFoldDB" id="A0A0D2JU75"/>
<dbReference type="STRING" id="1442371.A0A0D2JU75"/>
<reference evidence="2 3" key="1">
    <citation type="submission" date="2015-01" db="EMBL/GenBank/DDBJ databases">
        <title>The Genome Sequence of Fonsecaea multimorphosa CBS 102226.</title>
        <authorList>
            <consortium name="The Broad Institute Genomics Platform"/>
            <person name="Cuomo C."/>
            <person name="de Hoog S."/>
            <person name="Gorbushina A."/>
            <person name="Stielow B."/>
            <person name="Teixiera M."/>
            <person name="Abouelleil A."/>
            <person name="Chapman S.B."/>
            <person name="Priest M."/>
            <person name="Young S.K."/>
            <person name="Wortman J."/>
            <person name="Nusbaum C."/>
            <person name="Birren B."/>
        </authorList>
    </citation>
    <scope>NUCLEOTIDE SEQUENCE [LARGE SCALE GENOMIC DNA]</scope>
    <source>
        <strain evidence="2 3">CBS 102226</strain>
    </source>
</reference>
<keyword evidence="3" id="KW-1185">Reference proteome</keyword>
<evidence type="ECO:0000313" key="3">
    <source>
        <dbReference type="Proteomes" id="UP000053411"/>
    </source>
</evidence>
<dbReference type="EMBL" id="KN848089">
    <property type="protein sequence ID" value="KIX94049.1"/>
    <property type="molecule type" value="Genomic_DNA"/>
</dbReference>
<feature type="region of interest" description="Disordered" evidence="1">
    <location>
        <begin position="1"/>
        <end position="29"/>
    </location>
</feature>
<dbReference type="Proteomes" id="UP000053411">
    <property type="component" value="Unassembled WGS sequence"/>
</dbReference>
<sequence length="289" mass="31018">MESGKILLATRAEDEVSSDGESPTELSLDRTASEEPILHTFISNMVPSQTLGSTTPQNVNETYTIAISNQSGQTQTYTLYNQVPSVKGTANKITSHSILVARGVTATTGTVTMTIPRNNFYAFCGVSYQDEAVHINTMDRQPVKLSSDVGSSDSTIGTTSIITGNKDALSFDTSGIPTVNAEPGFFCIQTHGGFTYDDARNSNFVVGFGVATSATSKVGMFASFIPGPNSVYQIKPSKIFHVLIGDVGPNYPKPEDFNPGTSCTIDFTTQSWDIQLVHGSENKLKIKPF</sequence>
<dbReference type="OrthoDB" id="5129673at2759"/>
<proteinExistence type="predicted"/>
<dbReference type="GeneID" id="27715821"/>